<sequence>EVDEDAMKMPEAKNIWRESMMKYEKRVNDYNFGTLLRKNVNGGYTEENTIF</sequence>
<gene>
    <name evidence="1" type="ORF">SPELUC_LOCUS16788</name>
</gene>
<comment type="caution">
    <text evidence="1">The sequence shown here is derived from an EMBL/GenBank/DDBJ whole genome shotgun (WGS) entry which is preliminary data.</text>
</comment>
<keyword evidence="2" id="KW-1185">Reference proteome</keyword>
<reference evidence="1" key="1">
    <citation type="submission" date="2021-06" db="EMBL/GenBank/DDBJ databases">
        <authorList>
            <person name="Kallberg Y."/>
            <person name="Tangrot J."/>
            <person name="Rosling A."/>
        </authorList>
    </citation>
    <scope>NUCLEOTIDE SEQUENCE</scope>
    <source>
        <strain evidence="1">28 12/20/2015</strain>
    </source>
</reference>
<protein>
    <submittedName>
        <fullName evidence="1">17232_t:CDS:1</fullName>
    </submittedName>
</protein>
<evidence type="ECO:0000313" key="2">
    <source>
        <dbReference type="Proteomes" id="UP000789366"/>
    </source>
</evidence>
<name>A0ACA9RCC1_9GLOM</name>
<feature type="non-terminal residue" evidence="1">
    <location>
        <position position="51"/>
    </location>
</feature>
<proteinExistence type="predicted"/>
<dbReference type="Proteomes" id="UP000789366">
    <property type="component" value="Unassembled WGS sequence"/>
</dbReference>
<evidence type="ECO:0000313" key="1">
    <source>
        <dbReference type="EMBL" id="CAG8785950.1"/>
    </source>
</evidence>
<accession>A0ACA9RCC1</accession>
<dbReference type="EMBL" id="CAJVPW010064500">
    <property type="protein sequence ID" value="CAG8785950.1"/>
    <property type="molecule type" value="Genomic_DNA"/>
</dbReference>
<organism evidence="1 2">
    <name type="scientific">Cetraspora pellucida</name>
    <dbReference type="NCBI Taxonomy" id="1433469"/>
    <lineage>
        <taxon>Eukaryota</taxon>
        <taxon>Fungi</taxon>
        <taxon>Fungi incertae sedis</taxon>
        <taxon>Mucoromycota</taxon>
        <taxon>Glomeromycotina</taxon>
        <taxon>Glomeromycetes</taxon>
        <taxon>Diversisporales</taxon>
        <taxon>Gigasporaceae</taxon>
        <taxon>Cetraspora</taxon>
    </lineage>
</organism>
<feature type="non-terminal residue" evidence="1">
    <location>
        <position position="1"/>
    </location>
</feature>